<reference evidence="2 3" key="1">
    <citation type="submission" date="2023-10" db="EMBL/GenBank/DDBJ databases">
        <title>Draft genome sequence of Xylaria bambusicola isolate GMP-LS, the root and basal stem rot pathogen of sugarcane in Indonesia.</title>
        <authorList>
            <person name="Selvaraj P."/>
            <person name="Muralishankar V."/>
            <person name="Muruganantham S."/>
            <person name="Sp S."/>
            <person name="Haryani S."/>
            <person name="Lau K.J.X."/>
            <person name="Naqvi N.I."/>
        </authorList>
    </citation>
    <scope>NUCLEOTIDE SEQUENCE [LARGE SCALE GENOMIC DNA]</scope>
    <source>
        <strain evidence="2">GMP-LS</strain>
    </source>
</reference>
<keyword evidence="1" id="KW-0812">Transmembrane</keyword>
<keyword evidence="3" id="KW-1185">Reference proteome</keyword>
<dbReference type="Proteomes" id="UP001305414">
    <property type="component" value="Unassembled WGS sequence"/>
</dbReference>
<feature type="transmembrane region" description="Helical" evidence="1">
    <location>
        <begin position="62"/>
        <end position="84"/>
    </location>
</feature>
<dbReference type="PANTHER" id="PTHR37577">
    <property type="entry name" value="INTEGRAL MEMBRANE PROTEIN"/>
    <property type="match status" value="1"/>
</dbReference>
<feature type="transmembrane region" description="Helical" evidence="1">
    <location>
        <begin position="104"/>
        <end position="125"/>
    </location>
</feature>
<dbReference type="PANTHER" id="PTHR37577:SF1">
    <property type="entry name" value="INTEGRAL MEMBRANE PROTEIN"/>
    <property type="match status" value="1"/>
</dbReference>
<accession>A0AAN7ZB48</accession>
<evidence type="ECO:0000256" key="1">
    <source>
        <dbReference type="SAM" id="Phobius"/>
    </source>
</evidence>
<protein>
    <submittedName>
        <fullName evidence="2">Uncharacterized protein</fullName>
    </submittedName>
</protein>
<dbReference type="AlphaFoldDB" id="A0AAN7ZB48"/>
<gene>
    <name evidence="2" type="ORF">RRF57_012889</name>
</gene>
<dbReference type="InterPro" id="IPR053018">
    <property type="entry name" value="Elsinochrome_Biosynth-Asso"/>
</dbReference>
<keyword evidence="1" id="KW-0472">Membrane</keyword>
<name>A0AAN7ZB48_9PEZI</name>
<sequence>MLGVIVFGYFAMLIPDDEDDLGPLSRYNEFDEKVIRKVNSLLRIRSFKDETRRRLSHSFQSFLLTLSDQQLFTGFSLAVAITIIRQGGQDLDKELSMYSYVNSVYLAFFSCLTHLASITTLRNYFHKRKLLCTIRVIGMLLTIVLLLRGIVESLAAFPDSETSLRCWIDELYQTGFFDGNDFSLMSSGSGPYNLTVLLTIILVVTLLVDAYVRRILELYRNPFGFTLNLGWPR</sequence>
<evidence type="ECO:0000313" key="2">
    <source>
        <dbReference type="EMBL" id="KAK5637177.1"/>
    </source>
</evidence>
<organism evidence="2 3">
    <name type="scientific">Xylaria bambusicola</name>
    <dbReference type="NCBI Taxonomy" id="326684"/>
    <lineage>
        <taxon>Eukaryota</taxon>
        <taxon>Fungi</taxon>
        <taxon>Dikarya</taxon>
        <taxon>Ascomycota</taxon>
        <taxon>Pezizomycotina</taxon>
        <taxon>Sordariomycetes</taxon>
        <taxon>Xylariomycetidae</taxon>
        <taxon>Xylariales</taxon>
        <taxon>Xylariaceae</taxon>
        <taxon>Xylaria</taxon>
    </lineage>
</organism>
<feature type="transmembrane region" description="Helical" evidence="1">
    <location>
        <begin position="192"/>
        <end position="212"/>
    </location>
</feature>
<comment type="caution">
    <text evidence="2">The sequence shown here is derived from an EMBL/GenBank/DDBJ whole genome shotgun (WGS) entry which is preliminary data.</text>
</comment>
<proteinExistence type="predicted"/>
<feature type="transmembrane region" description="Helical" evidence="1">
    <location>
        <begin position="132"/>
        <end position="151"/>
    </location>
</feature>
<evidence type="ECO:0000313" key="3">
    <source>
        <dbReference type="Proteomes" id="UP001305414"/>
    </source>
</evidence>
<keyword evidence="1" id="KW-1133">Transmembrane helix</keyword>
<dbReference type="EMBL" id="JAWHQM010000095">
    <property type="protein sequence ID" value="KAK5637177.1"/>
    <property type="molecule type" value="Genomic_DNA"/>
</dbReference>